<dbReference type="AlphaFoldDB" id="A0A0F9E4Z9"/>
<proteinExistence type="predicted"/>
<accession>A0A0F9E4Z9</accession>
<comment type="caution">
    <text evidence="1">The sequence shown here is derived from an EMBL/GenBank/DDBJ whole genome shotgun (WGS) entry which is preliminary data.</text>
</comment>
<reference evidence="1" key="1">
    <citation type="journal article" date="2015" name="Nature">
        <title>Complex archaea that bridge the gap between prokaryotes and eukaryotes.</title>
        <authorList>
            <person name="Spang A."/>
            <person name="Saw J.H."/>
            <person name="Jorgensen S.L."/>
            <person name="Zaremba-Niedzwiedzka K."/>
            <person name="Martijn J."/>
            <person name="Lind A.E."/>
            <person name="van Eijk R."/>
            <person name="Schleper C."/>
            <person name="Guy L."/>
            <person name="Ettema T.J."/>
        </authorList>
    </citation>
    <scope>NUCLEOTIDE SEQUENCE</scope>
</reference>
<sequence length="76" mass="8487">MGREKIRELLQENQELWAAYSSAALELCVSGKKTHKKLQADKDIIAKKIVVCVKALNSEIDETISSGVLEDKEEGR</sequence>
<organism evidence="1">
    <name type="scientific">marine sediment metagenome</name>
    <dbReference type="NCBI Taxonomy" id="412755"/>
    <lineage>
        <taxon>unclassified sequences</taxon>
        <taxon>metagenomes</taxon>
        <taxon>ecological metagenomes</taxon>
    </lineage>
</organism>
<protein>
    <submittedName>
        <fullName evidence="1">Uncharacterized protein</fullName>
    </submittedName>
</protein>
<evidence type="ECO:0000313" key="1">
    <source>
        <dbReference type="EMBL" id="KKL69094.1"/>
    </source>
</evidence>
<name>A0A0F9E4Z9_9ZZZZ</name>
<dbReference type="EMBL" id="LAZR01026324">
    <property type="protein sequence ID" value="KKL69094.1"/>
    <property type="molecule type" value="Genomic_DNA"/>
</dbReference>
<gene>
    <name evidence="1" type="ORF">LCGC14_2118360</name>
</gene>